<dbReference type="EC" id="2.5.1.59" evidence="3"/>
<dbReference type="Proteomes" id="UP001497512">
    <property type="component" value="Chromosome 13"/>
</dbReference>
<sequence>MDREEGEDWEPLRARPAWADVVPIPQDDGPRPVVPIAYTDQFREVMDYFRAILAKDERSSRALELTAEVIALNSANYTVWHFRRLVLEALRSNLEEELDFIESVAENNFKNYQIWHHRRWVAQKLGVGAVSGELEFTEIVLLDDAKNYHAWSHRQWVLQELGGWEGELDFCSRLLEKDVYNNSAWNQRYFVVTKSPLIGGLQAMREHEVHYCVDAIKAAPMNESPWRYLRGLFKGDQDALAHNPLVVAACIEEIRKDASCVQALSLLVDLLGAGFRPTPSDTELLHQPVSSPAALASNVCTHLENVDAMRARYWAWRRSLLPSTTPVS</sequence>
<dbReference type="Gene3D" id="1.25.40.120">
    <property type="entry name" value="Protein prenylyltransferase"/>
    <property type="match status" value="1"/>
</dbReference>
<evidence type="ECO:0000256" key="3">
    <source>
        <dbReference type="ARBA" id="ARBA00012700"/>
    </source>
</evidence>
<evidence type="ECO:0000313" key="14">
    <source>
        <dbReference type="EMBL" id="CAK9200754.1"/>
    </source>
</evidence>
<keyword evidence="6" id="KW-0808">Transferase</keyword>
<dbReference type="InterPro" id="IPR002088">
    <property type="entry name" value="Prenyl_trans_a"/>
</dbReference>
<evidence type="ECO:0000256" key="9">
    <source>
        <dbReference type="ARBA" id="ARBA00040965"/>
    </source>
</evidence>
<dbReference type="PANTHER" id="PTHR11129:SF1">
    <property type="entry name" value="PROTEIN FARNESYLTRANSFERASE_GERANYLGERANYLTRANSFERASE TYPE-1 SUBUNIT ALPHA"/>
    <property type="match status" value="1"/>
</dbReference>
<keyword evidence="7" id="KW-0677">Repeat</keyword>
<gene>
    <name evidence="14" type="ORF">CSSPTR1EN2_LOCUS5565</name>
</gene>
<evidence type="ECO:0000256" key="12">
    <source>
        <dbReference type="ARBA" id="ARBA00043086"/>
    </source>
</evidence>
<protein>
    <recommendedName>
        <fullName evidence="9">Protein farnesyltransferase/geranylgeranyltransferase type-1 subunit alpha</fullName>
        <ecNumber evidence="4">2.5.1.58</ecNumber>
        <ecNumber evidence="3">2.5.1.59</ecNumber>
    </recommendedName>
    <alternativeName>
        <fullName evidence="12">CAAX farnesyltransferase subunit alpha</fullName>
    </alternativeName>
    <alternativeName>
        <fullName evidence="11">FTase-alpha</fullName>
    </alternativeName>
    <alternativeName>
        <fullName evidence="10">Ras proteins prenyltransferase subunit alpha</fullName>
    </alternativeName>
    <alternativeName>
        <fullName evidence="13">Type I protein geranyl-geranyltransferase subunit alpha</fullName>
    </alternativeName>
</protein>
<dbReference type="EMBL" id="OZ019905">
    <property type="protein sequence ID" value="CAK9200754.1"/>
    <property type="molecule type" value="Genomic_DNA"/>
</dbReference>
<evidence type="ECO:0000256" key="5">
    <source>
        <dbReference type="ARBA" id="ARBA00022602"/>
    </source>
</evidence>
<evidence type="ECO:0000256" key="2">
    <source>
        <dbReference type="ARBA" id="ARBA00006734"/>
    </source>
</evidence>
<dbReference type="SUPFAM" id="SSF48439">
    <property type="entry name" value="Protein prenylyltransferase"/>
    <property type="match status" value="1"/>
</dbReference>
<comment type="similarity">
    <text evidence="2">Belongs to the protein prenyltransferase subunit alpha family.</text>
</comment>
<proteinExistence type="inferred from homology"/>
<evidence type="ECO:0000256" key="1">
    <source>
        <dbReference type="ARBA" id="ARBA00001946"/>
    </source>
</evidence>
<dbReference type="Pfam" id="PF01239">
    <property type="entry name" value="PPTA"/>
    <property type="match status" value="4"/>
</dbReference>
<evidence type="ECO:0000256" key="7">
    <source>
        <dbReference type="ARBA" id="ARBA00022737"/>
    </source>
</evidence>
<keyword evidence="5" id="KW-0637">Prenyltransferase</keyword>
<evidence type="ECO:0000256" key="4">
    <source>
        <dbReference type="ARBA" id="ARBA00012702"/>
    </source>
</evidence>
<dbReference type="PANTHER" id="PTHR11129">
    <property type="entry name" value="PROTEIN FARNESYLTRANSFERASE ALPHA SUBUNIT/RAB GERANYLGERANYL TRANSFERASE ALPHA SUBUNIT"/>
    <property type="match status" value="1"/>
</dbReference>
<keyword evidence="8" id="KW-0460">Magnesium</keyword>
<name>A0ABP0TN15_9BRYO</name>
<evidence type="ECO:0000256" key="13">
    <source>
        <dbReference type="ARBA" id="ARBA00043219"/>
    </source>
</evidence>
<accession>A0ABP0TN15</accession>
<evidence type="ECO:0000256" key="8">
    <source>
        <dbReference type="ARBA" id="ARBA00022842"/>
    </source>
</evidence>
<reference evidence="14" key="1">
    <citation type="submission" date="2024-02" db="EMBL/GenBank/DDBJ databases">
        <authorList>
            <consortium name="ELIXIR-Norway"/>
            <consortium name="Elixir Norway"/>
        </authorList>
    </citation>
    <scope>NUCLEOTIDE SEQUENCE</scope>
</reference>
<dbReference type="EC" id="2.5.1.58" evidence="4"/>
<evidence type="ECO:0000256" key="6">
    <source>
        <dbReference type="ARBA" id="ARBA00022679"/>
    </source>
</evidence>
<evidence type="ECO:0000256" key="10">
    <source>
        <dbReference type="ARBA" id="ARBA00041392"/>
    </source>
</evidence>
<dbReference type="PROSITE" id="PS51147">
    <property type="entry name" value="PFTA"/>
    <property type="match status" value="5"/>
</dbReference>
<comment type="cofactor">
    <cofactor evidence="1">
        <name>Mg(2+)</name>
        <dbReference type="ChEBI" id="CHEBI:18420"/>
    </cofactor>
</comment>
<keyword evidence="15" id="KW-1185">Reference proteome</keyword>
<evidence type="ECO:0000256" key="11">
    <source>
        <dbReference type="ARBA" id="ARBA00042436"/>
    </source>
</evidence>
<evidence type="ECO:0000313" key="15">
    <source>
        <dbReference type="Proteomes" id="UP001497512"/>
    </source>
</evidence>
<organism evidence="14 15">
    <name type="scientific">Sphagnum troendelagicum</name>
    <dbReference type="NCBI Taxonomy" id="128251"/>
    <lineage>
        <taxon>Eukaryota</taxon>
        <taxon>Viridiplantae</taxon>
        <taxon>Streptophyta</taxon>
        <taxon>Embryophyta</taxon>
        <taxon>Bryophyta</taxon>
        <taxon>Sphagnophytina</taxon>
        <taxon>Sphagnopsida</taxon>
        <taxon>Sphagnales</taxon>
        <taxon>Sphagnaceae</taxon>
        <taxon>Sphagnum</taxon>
    </lineage>
</organism>